<proteinExistence type="predicted"/>
<dbReference type="AlphaFoldDB" id="A0AAV1L949"/>
<dbReference type="Gene3D" id="3.30.160.60">
    <property type="entry name" value="Classic Zinc Finger"/>
    <property type="match status" value="2"/>
</dbReference>
<feature type="domain" description="ZAD" evidence="12">
    <location>
        <begin position="12"/>
        <end position="82"/>
    </location>
</feature>
<evidence type="ECO:0000256" key="8">
    <source>
        <dbReference type="ARBA" id="ARBA00023242"/>
    </source>
</evidence>
<dbReference type="InterPro" id="IPR013087">
    <property type="entry name" value="Znf_C2H2_type"/>
</dbReference>
<dbReference type="GO" id="GO:0000981">
    <property type="term" value="F:DNA-binding transcription factor activity, RNA polymerase II-specific"/>
    <property type="evidence" value="ECO:0007669"/>
    <property type="project" value="TreeGrafter"/>
</dbReference>
<dbReference type="SMART" id="SM00868">
    <property type="entry name" value="zf-AD"/>
    <property type="match status" value="1"/>
</dbReference>
<dbReference type="PANTHER" id="PTHR19818">
    <property type="entry name" value="ZINC FINGER PROTEIN ZIC AND GLI"/>
    <property type="match status" value="1"/>
</dbReference>
<protein>
    <submittedName>
        <fullName evidence="13">Uncharacterized protein</fullName>
    </submittedName>
</protein>
<keyword evidence="3" id="KW-0677">Repeat</keyword>
<dbReference type="InterPro" id="IPR050329">
    <property type="entry name" value="GLI_C2H2-zinc-finger"/>
</dbReference>
<keyword evidence="4 9" id="KW-0863">Zinc-finger</keyword>
<feature type="domain" description="C2H2-type" evidence="11">
    <location>
        <begin position="237"/>
        <end position="265"/>
    </location>
</feature>
<sequence length="270" mass="30972">MDLQKNICLFFDSCRLCLKEPGLYNIYEETHLQRDIFICTSIKVSITDNLPERICYNCYDIIKKAIDFRDISMKNDSHLKSLFADDEIGEDLKDIKDATTQIKNTHSVKDLQSENLKIIKNSNEDVKSREAESGSTRSSTISIRKDLFPSPEKVSHTITNSVQDSNGIKRMKLEKTEVLEYKCGECSKTYDTWKKLYLHVRLHNKNIVCPLDLCSKKFATKGDLEKHIRTHTGEKPYQCSLCERSFAQRGSLKSHRETVHIGAVSPTRGS</sequence>
<evidence type="ECO:0000256" key="4">
    <source>
        <dbReference type="ARBA" id="ARBA00022771"/>
    </source>
</evidence>
<feature type="binding site" evidence="10">
    <location>
        <position position="58"/>
    </location>
    <ligand>
        <name>Zn(2+)</name>
        <dbReference type="ChEBI" id="CHEBI:29105"/>
    </ligand>
</feature>
<dbReference type="PROSITE" id="PS00028">
    <property type="entry name" value="ZINC_FINGER_C2H2_1"/>
    <property type="match status" value="3"/>
</dbReference>
<feature type="domain" description="C2H2-type" evidence="11">
    <location>
        <begin position="207"/>
        <end position="236"/>
    </location>
</feature>
<evidence type="ECO:0000256" key="6">
    <source>
        <dbReference type="ARBA" id="ARBA00023015"/>
    </source>
</evidence>
<evidence type="ECO:0000256" key="5">
    <source>
        <dbReference type="ARBA" id="ARBA00022833"/>
    </source>
</evidence>
<accession>A0AAV1L949</accession>
<evidence type="ECO:0000259" key="11">
    <source>
        <dbReference type="PROSITE" id="PS50157"/>
    </source>
</evidence>
<dbReference type="GO" id="GO:0045944">
    <property type="term" value="P:positive regulation of transcription by RNA polymerase II"/>
    <property type="evidence" value="ECO:0007669"/>
    <property type="project" value="UniProtKB-ARBA"/>
</dbReference>
<reference evidence="13 14" key="1">
    <citation type="submission" date="2023-11" db="EMBL/GenBank/DDBJ databases">
        <authorList>
            <person name="Hedman E."/>
            <person name="Englund M."/>
            <person name="Stromberg M."/>
            <person name="Nyberg Akerstrom W."/>
            <person name="Nylinder S."/>
            <person name="Jareborg N."/>
            <person name="Kallberg Y."/>
            <person name="Kronander E."/>
        </authorList>
    </citation>
    <scope>NUCLEOTIDE SEQUENCE [LARGE SCALE GENOMIC DNA]</scope>
</reference>
<evidence type="ECO:0000256" key="3">
    <source>
        <dbReference type="ARBA" id="ARBA00022737"/>
    </source>
</evidence>
<evidence type="ECO:0000313" key="13">
    <source>
        <dbReference type="EMBL" id="CAK1590476.1"/>
    </source>
</evidence>
<dbReference type="Pfam" id="PF07776">
    <property type="entry name" value="zf-AD"/>
    <property type="match status" value="1"/>
</dbReference>
<dbReference type="SMART" id="SM00355">
    <property type="entry name" value="ZnF_C2H2"/>
    <property type="match status" value="3"/>
</dbReference>
<dbReference type="PROSITE" id="PS50157">
    <property type="entry name" value="ZINC_FINGER_C2H2_2"/>
    <property type="match status" value="3"/>
</dbReference>
<dbReference type="PANTHER" id="PTHR19818:SF157">
    <property type="entry name" value="C2H2-TYPE DOMAIN-CONTAINING PROTEIN"/>
    <property type="match status" value="1"/>
</dbReference>
<comment type="caution">
    <text evidence="13">The sequence shown here is derived from an EMBL/GenBank/DDBJ whole genome shotgun (WGS) entry which is preliminary data.</text>
</comment>
<dbReference type="GO" id="GO:0008270">
    <property type="term" value="F:zinc ion binding"/>
    <property type="evidence" value="ECO:0007669"/>
    <property type="project" value="UniProtKB-UniRule"/>
</dbReference>
<dbReference type="InterPro" id="IPR036236">
    <property type="entry name" value="Znf_C2H2_sf"/>
</dbReference>
<evidence type="ECO:0000256" key="2">
    <source>
        <dbReference type="ARBA" id="ARBA00022723"/>
    </source>
</evidence>
<evidence type="ECO:0000259" key="12">
    <source>
        <dbReference type="PROSITE" id="PS51915"/>
    </source>
</evidence>
<feature type="domain" description="C2H2-type" evidence="11">
    <location>
        <begin position="181"/>
        <end position="203"/>
    </location>
</feature>
<keyword evidence="8" id="KW-0539">Nucleus</keyword>
<feature type="binding site" evidence="10">
    <location>
        <position position="14"/>
    </location>
    <ligand>
        <name>Zn(2+)</name>
        <dbReference type="ChEBI" id="CHEBI:29105"/>
    </ligand>
</feature>
<keyword evidence="14" id="KW-1185">Reference proteome</keyword>
<organism evidence="13 14">
    <name type="scientific">Parnassius mnemosyne</name>
    <name type="common">clouded apollo</name>
    <dbReference type="NCBI Taxonomy" id="213953"/>
    <lineage>
        <taxon>Eukaryota</taxon>
        <taxon>Metazoa</taxon>
        <taxon>Ecdysozoa</taxon>
        <taxon>Arthropoda</taxon>
        <taxon>Hexapoda</taxon>
        <taxon>Insecta</taxon>
        <taxon>Pterygota</taxon>
        <taxon>Neoptera</taxon>
        <taxon>Endopterygota</taxon>
        <taxon>Lepidoptera</taxon>
        <taxon>Glossata</taxon>
        <taxon>Ditrysia</taxon>
        <taxon>Papilionoidea</taxon>
        <taxon>Papilionidae</taxon>
        <taxon>Parnassiinae</taxon>
        <taxon>Parnassini</taxon>
        <taxon>Parnassius</taxon>
        <taxon>Driopa</taxon>
    </lineage>
</organism>
<dbReference type="Pfam" id="PF00096">
    <property type="entry name" value="zf-C2H2"/>
    <property type="match status" value="3"/>
</dbReference>
<dbReference type="InterPro" id="IPR012934">
    <property type="entry name" value="Znf_AD"/>
</dbReference>
<comment type="subcellular location">
    <subcellularLocation>
        <location evidence="1">Nucleus</location>
    </subcellularLocation>
</comment>
<dbReference type="PROSITE" id="PS51915">
    <property type="entry name" value="ZAD"/>
    <property type="match status" value="1"/>
</dbReference>
<dbReference type="FunFam" id="3.30.160.60:FF:000130">
    <property type="entry name" value="Spalt-like transcription factor 4"/>
    <property type="match status" value="1"/>
</dbReference>
<dbReference type="Proteomes" id="UP001314205">
    <property type="component" value="Unassembled WGS sequence"/>
</dbReference>
<evidence type="ECO:0000256" key="1">
    <source>
        <dbReference type="ARBA" id="ARBA00004123"/>
    </source>
</evidence>
<keyword evidence="6" id="KW-0805">Transcription regulation</keyword>
<keyword evidence="7" id="KW-0804">Transcription</keyword>
<dbReference type="FunFam" id="3.30.160.60:FF:000072">
    <property type="entry name" value="zinc finger protein 143 isoform X1"/>
    <property type="match status" value="1"/>
</dbReference>
<keyword evidence="2 10" id="KW-0479">Metal-binding</keyword>
<dbReference type="SUPFAM" id="SSF57667">
    <property type="entry name" value="beta-beta-alpha zinc fingers"/>
    <property type="match status" value="2"/>
</dbReference>
<evidence type="ECO:0000256" key="7">
    <source>
        <dbReference type="ARBA" id="ARBA00023163"/>
    </source>
</evidence>
<feature type="binding site" evidence="10">
    <location>
        <position position="17"/>
    </location>
    <ligand>
        <name>Zn(2+)</name>
        <dbReference type="ChEBI" id="CHEBI:29105"/>
    </ligand>
</feature>
<feature type="binding site" evidence="10">
    <location>
        <position position="55"/>
    </location>
    <ligand>
        <name>Zn(2+)</name>
        <dbReference type="ChEBI" id="CHEBI:29105"/>
    </ligand>
</feature>
<keyword evidence="5 10" id="KW-0862">Zinc</keyword>
<dbReference type="GO" id="GO:0000978">
    <property type="term" value="F:RNA polymerase II cis-regulatory region sequence-specific DNA binding"/>
    <property type="evidence" value="ECO:0007669"/>
    <property type="project" value="TreeGrafter"/>
</dbReference>
<evidence type="ECO:0000313" key="14">
    <source>
        <dbReference type="Proteomes" id="UP001314205"/>
    </source>
</evidence>
<dbReference type="EMBL" id="CAVLGL010000085">
    <property type="protein sequence ID" value="CAK1590476.1"/>
    <property type="molecule type" value="Genomic_DNA"/>
</dbReference>
<dbReference type="GO" id="GO:0005634">
    <property type="term" value="C:nucleus"/>
    <property type="evidence" value="ECO:0007669"/>
    <property type="project" value="UniProtKB-SubCell"/>
</dbReference>
<dbReference type="SUPFAM" id="SSF57716">
    <property type="entry name" value="Glucocorticoid receptor-like (DNA-binding domain)"/>
    <property type="match status" value="1"/>
</dbReference>
<evidence type="ECO:0000256" key="9">
    <source>
        <dbReference type="PROSITE-ProRule" id="PRU00042"/>
    </source>
</evidence>
<dbReference type="Gene3D" id="3.40.1800.20">
    <property type="match status" value="1"/>
</dbReference>
<gene>
    <name evidence="13" type="ORF">PARMNEM_LOCUS10832</name>
</gene>
<name>A0AAV1L949_9NEOP</name>
<evidence type="ECO:0000256" key="10">
    <source>
        <dbReference type="PROSITE-ProRule" id="PRU01263"/>
    </source>
</evidence>